<evidence type="ECO:0000313" key="2">
    <source>
        <dbReference type="EMBL" id="SLN18357.1"/>
    </source>
</evidence>
<sequence>MRSFFVSFFLAPFAMLSSVGLADSICEYSIDEPEEPVIWIEEWFDGCTELSASTKVTISKMTLDADCLTQALGYCTGRISDDREESCQMIFIDHLRLKGKEISSSLPAEINLRGFKLRYYENAVGRASKPSFETCDNEVPELECELLDVTLRWLDWRYAQRLLKENRE</sequence>
<name>A0A1X6YES6_9RHOB</name>
<organism evidence="2 3">
    <name type="scientific">Ruegeria meonggei</name>
    <dbReference type="NCBI Taxonomy" id="1446476"/>
    <lineage>
        <taxon>Bacteria</taxon>
        <taxon>Pseudomonadati</taxon>
        <taxon>Pseudomonadota</taxon>
        <taxon>Alphaproteobacteria</taxon>
        <taxon>Rhodobacterales</taxon>
        <taxon>Roseobacteraceae</taxon>
        <taxon>Ruegeria</taxon>
    </lineage>
</organism>
<protein>
    <submittedName>
        <fullName evidence="2">Uncharacterized protein</fullName>
    </submittedName>
</protein>
<feature type="chain" id="PRO_5010880170" evidence="1">
    <location>
        <begin position="23"/>
        <end position="168"/>
    </location>
</feature>
<keyword evidence="1" id="KW-0732">Signal</keyword>
<proteinExistence type="predicted"/>
<feature type="signal peptide" evidence="1">
    <location>
        <begin position="1"/>
        <end position="22"/>
    </location>
</feature>
<dbReference type="EMBL" id="FWFP01000002">
    <property type="protein sequence ID" value="SLN18357.1"/>
    <property type="molecule type" value="Genomic_DNA"/>
</dbReference>
<gene>
    <name evidence="2" type="ORF">RUM8411_00596</name>
</gene>
<dbReference type="OrthoDB" id="7889191at2"/>
<keyword evidence="3" id="KW-1185">Reference proteome</keyword>
<accession>A0A1X6YES6</accession>
<evidence type="ECO:0000313" key="3">
    <source>
        <dbReference type="Proteomes" id="UP000193778"/>
    </source>
</evidence>
<dbReference type="RefSeq" id="WP_085821155.1">
    <property type="nucleotide sequence ID" value="NZ_FWFP01000002.1"/>
</dbReference>
<reference evidence="3" key="1">
    <citation type="submission" date="2017-03" db="EMBL/GenBank/DDBJ databases">
        <authorList>
            <person name="Rodrigo-Torres L."/>
            <person name="Arahal R.D."/>
            <person name="Lucena T."/>
        </authorList>
    </citation>
    <scope>NUCLEOTIDE SEQUENCE [LARGE SCALE GENOMIC DNA]</scope>
    <source>
        <strain evidence="3">CECT 8411</strain>
    </source>
</reference>
<dbReference type="AlphaFoldDB" id="A0A1X6YES6"/>
<dbReference type="Proteomes" id="UP000193778">
    <property type="component" value="Unassembled WGS sequence"/>
</dbReference>
<evidence type="ECO:0000256" key="1">
    <source>
        <dbReference type="SAM" id="SignalP"/>
    </source>
</evidence>